<accession>A0A0R1RMR7</accession>
<protein>
    <recommendedName>
        <fullName evidence="3">Restriction system protein Mrr-like N-terminal domain-containing protein</fullName>
    </recommendedName>
</protein>
<organism evidence="1 2">
    <name type="scientific">Paucilactobacillus oligofermentans DSM 15707 = LMG 22743</name>
    <dbReference type="NCBI Taxonomy" id="1423778"/>
    <lineage>
        <taxon>Bacteria</taxon>
        <taxon>Bacillati</taxon>
        <taxon>Bacillota</taxon>
        <taxon>Bacilli</taxon>
        <taxon>Lactobacillales</taxon>
        <taxon>Lactobacillaceae</taxon>
        <taxon>Paucilactobacillus</taxon>
    </lineage>
</organism>
<sequence>MDYRYGIGRQISRQEATQDGIPFDELELFNSKTRLGDQKAVVAILKFLQATDKSVSWDALLKGATNDELFSDDERETNLKFIRYNIILAMRNLEVAGFTKRIDESTFTLTTKGRDVVLSTFDVWQDVYRISIVRLYHLRVSNDESEKLKYEVIFKFKIKNRDN</sequence>
<dbReference type="OrthoDB" id="9803736at2"/>
<evidence type="ECO:0000313" key="2">
    <source>
        <dbReference type="Proteomes" id="UP000051697"/>
    </source>
</evidence>
<dbReference type="RefSeq" id="WP_057889927.1">
    <property type="nucleotide sequence ID" value="NZ_AZFE01000031.1"/>
</dbReference>
<dbReference type="PATRIC" id="fig|1423778.4.peg.1010"/>
<dbReference type="KEGG" id="lol:LACOL_0321"/>
<evidence type="ECO:0000313" key="1">
    <source>
        <dbReference type="EMBL" id="KRL55381.1"/>
    </source>
</evidence>
<keyword evidence="2" id="KW-1185">Reference proteome</keyword>
<dbReference type="AlphaFoldDB" id="A0A0R1RMR7"/>
<evidence type="ECO:0008006" key="3">
    <source>
        <dbReference type="Google" id="ProtNLM"/>
    </source>
</evidence>
<dbReference type="EMBL" id="AZFE01000031">
    <property type="protein sequence ID" value="KRL55381.1"/>
    <property type="molecule type" value="Genomic_DNA"/>
</dbReference>
<gene>
    <name evidence="1" type="ORF">FC70_GL000977</name>
</gene>
<reference evidence="1 2" key="1">
    <citation type="journal article" date="2015" name="Genome Announc.">
        <title>Expanding the biotechnology potential of lactobacilli through comparative genomics of 213 strains and associated genera.</title>
        <authorList>
            <person name="Sun Z."/>
            <person name="Harris H.M."/>
            <person name="McCann A."/>
            <person name="Guo C."/>
            <person name="Argimon S."/>
            <person name="Zhang W."/>
            <person name="Yang X."/>
            <person name="Jeffery I.B."/>
            <person name="Cooney J.C."/>
            <person name="Kagawa T.F."/>
            <person name="Liu W."/>
            <person name="Song Y."/>
            <person name="Salvetti E."/>
            <person name="Wrobel A."/>
            <person name="Rasinkangas P."/>
            <person name="Parkhill J."/>
            <person name="Rea M.C."/>
            <person name="O'Sullivan O."/>
            <person name="Ritari J."/>
            <person name="Douillard F.P."/>
            <person name="Paul Ross R."/>
            <person name="Yang R."/>
            <person name="Briner A.E."/>
            <person name="Felis G.E."/>
            <person name="de Vos W.M."/>
            <person name="Barrangou R."/>
            <person name="Klaenhammer T.R."/>
            <person name="Caufield P.W."/>
            <person name="Cui Y."/>
            <person name="Zhang H."/>
            <person name="O'Toole P.W."/>
        </authorList>
    </citation>
    <scope>NUCLEOTIDE SEQUENCE [LARGE SCALE GENOMIC DNA]</scope>
    <source>
        <strain evidence="1 2">DSM 15707</strain>
    </source>
</reference>
<dbReference type="Proteomes" id="UP000051697">
    <property type="component" value="Unassembled WGS sequence"/>
</dbReference>
<comment type="caution">
    <text evidence="1">The sequence shown here is derived from an EMBL/GenBank/DDBJ whole genome shotgun (WGS) entry which is preliminary data.</text>
</comment>
<name>A0A0R1RMR7_9LACO</name>
<proteinExistence type="predicted"/>